<dbReference type="AlphaFoldDB" id="A0A2S6HCP7"/>
<sequence>MKMKNYRLFIVSFVAASFILLTGFEKPGVNNAFPSANEIKKVQSKSKESLVKPKQKKTKNKQEAVSVLRAKNSAAEEAEFQKPLDLSMPFKDSENAWLTIEQNKAVQGESLNIFASEKEKKLRPLYLDSQVLMSQEPEVDKRKSLDGAGIVINLKR</sequence>
<reference evidence="2 3" key="1">
    <citation type="submission" date="2018-02" db="EMBL/GenBank/DDBJ databases">
        <title>Subsurface microbial communities from deep shales in Ohio and West Virginia, USA.</title>
        <authorList>
            <person name="Wrighton K."/>
        </authorList>
    </citation>
    <scope>NUCLEOTIDE SEQUENCE [LARGE SCALE GENOMIC DNA]</scope>
    <source>
        <strain evidence="2 3">OWC-DMM</strain>
    </source>
</reference>
<protein>
    <submittedName>
        <fullName evidence="2">Uncharacterized protein</fullName>
    </submittedName>
</protein>
<comment type="caution">
    <text evidence="2">The sequence shown here is derived from an EMBL/GenBank/DDBJ whole genome shotgun (WGS) entry which is preliminary data.</text>
</comment>
<proteinExistence type="predicted"/>
<name>A0A2S6HCP7_9GAMM</name>
<evidence type="ECO:0000313" key="3">
    <source>
        <dbReference type="Proteomes" id="UP000240010"/>
    </source>
</evidence>
<dbReference type="Proteomes" id="UP000240010">
    <property type="component" value="Unassembled WGS sequence"/>
</dbReference>
<evidence type="ECO:0000256" key="1">
    <source>
        <dbReference type="SAM" id="MobiDB-lite"/>
    </source>
</evidence>
<feature type="region of interest" description="Disordered" evidence="1">
    <location>
        <begin position="44"/>
        <end position="67"/>
    </location>
</feature>
<organism evidence="2 3">
    <name type="scientific">Methylobacter tundripaludum</name>
    <dbReference type="NCBI Taxonomy" id="173365"/>
    <lineage>
        <taxon>Bacteria</taxon>
        <taxon>Pseudomonadati</taxon>
        <taxon>Pseudomonadota</taxon>
        <taxon>Gammaproteobacteria</taxon>
        <taxon>Methylococcales</taxon>
        <taxon>Methylococcaceae</taxon>
        <taxon>Methylobacter</taxon>
    </lineage>
</organism>
<accession>A0A2S6HCP7</accession>
<dbReference type="EMBL" id="PTIZ01000006">
    <property type="protein sequence ID" value="PPK75220.1"/>
    <property type="molecule type" value="Genomic_DNA"/>
</dbReference>
<evidence type="ECO:0000313" key="2">
    <source>
        <dbReference type="EMBL" id="PPK75220.1"/>
    </source>
</evidence>
<gene>
    <name evidence="2" type="ORF">B0F87_10666</name>
</gene>